<organism evidence="1">
    <name type="scientific">Anguilla anguilla</name>
    <name type="common">European freshwater eel</name>
    <name type="synonym">Muraena anguilla</name>
    <dbReference type="NCBI Taxonomy" id="7936"/>
    <lineage>
        <taxon>Eukaryota</taxon>
        <taxon>Metazoa</taxon>
        <taxon>Chordata</taxon>
        <taxon>Craniata</taxon>
        <taxon>Vertebrata</taxon>
        <taxon>Euteleostomi</taxon>
        <taxon>Actinopterygii</taxon>
        <taxon>Neopterygii</taxon>
        <taxon>Teleostei</taxon>
        <taxon>Anguilliformes</taxon>
        <taxon>Anguillidae</taxon>
        <taxon>Anguilla</taxon>
    </lineage>
</organism>
<accession>A0A0E9X6P6</accession>
<proteinExistence type="predicted"/>
<protein>
    <submittedName>
        <fullName evidence="1">Uncharacterized protein</fullName>
    </submittedName>
</protein>
<dbReference type="EMBL" id="GBXM01010436">
    <property type="protein sequence ID" value="JAH98141.1"/>
    <property type="molecule type" value="Transcribed_RNA"/>
</dbReference>
<sequence length="72" mass="8277">MFLFRCASTMLMKEYFHFLSFIPFPGHITKLPNAAPSSEKSRKYARVKCQNFAEFQAERPLLYVQGSARGAL</sequence>
<reference evidence="1" key="1">
    <citation type="submission" date="2014-11" db="EMBL/GenBank/DDBJ databases">
        <authorList>
            <person name="Amaro Gonzalez C."/>
        </authorList>
    </citation>
    <scope>NUCLEOTIDE SEQUENCE</scope>
</reference>
<name>A0A0E9X6P6_ANGAN</name>
<evidence type="ECO:0000313" key="1">
    <source>
        <dbReference type="EMBL" id="JAH98141.1"/>
    </source>
</evidence>
<reference evidence="1" key="2">
    <citation type="journal article" date="2015" name="Fish Shellfish Immunol.">
        <title>Early steps in the European eel (Anguilla anguilla)-Vibrio vulnificus interaction in the gills: Role of the RtxA13 toxin.</title>
        <authorList>
            <person name="Callol A."/>
            <person name="Pajuelo D."/>
            <person name="Ebbesson L."/>
            <person name="Teles M."/>
            <person name="MacKenzie S."/>
            <person name="Amaro C."/>
        </authorList>
    </citation>
    <scope>NUCLEOTIDE SEQUENCE</scope>
</reference>
<dbReference type="AlphaFoldDB" id="A0A0E9X6P6"/>